<protein>
    <submittedName>
        <fullName evidence="1">Uncharacterized protein</fullName>
    </submittedName>
</protein>
<name>A0A381UYP1_9ZZZZ</name>
<gene>
    <name evidence="1" type="ORF">METZ01_LOCUS86069</name>
</gene>
<dbReference type="EMBL" id="UINC01007419">
    <property type="protein sequence ID" value="SVA33215.1"/>
    <property type="molecule type" value="Genomic_DNA"/>
</dbReference>
<dbReference type="AlphaFoldDB" id="A0A381UYP1"/>
<organism evidence="1">
    <name type="scientific">marine metagenome</name>
    <dbReference type="NCBI Taxonomy" id="408172"/>
    <lineage>
        <taxon>unclassified sequences</taxon>
        <taxon>metagenomes</taxon>
        <taxon>ecological metagenomes</taxon>
    </lineage>
</organism>
<evidence type="ECO:0000313" key="1">
    <source>
        <dbReference type="EMBL" id="SVA33215.1"/>
    </source>
</evidence>
<reference evidence="1" key="1">
    <citation type="submission" date="2018-05" db="EMBL/GenBank/DDBJ databases">
        <authorList>
            <person name="Lanie J.A."/>
            <person name="Ng W.-L."/>
            <person name="Kazmierczak K.M."/>
            <person name="Andrzejewski T.M."/>
            <person name="Davidsen T.M."/>
            <person name="Wayne K.J."/>
            <person name="Tettelin H."/>
            <person name="Glass J.I."/>
            <person name="Rusch D."/>
            <person name="Podicherti R."/>
            <person name="Tsui H.-C.T."/>
            <person name="Winkler M.E."/>
        </authorList>
    </citation>
    <scope>NUCLEOTIDE SEQUENCE</scope>
</reference>
<proteinExistence type="predicted"/>
<sequence length="60" mass="6423">EDAGPEFTVEYRARNRVLNVTLTKPLKAYSTVEVTLSEGSLATDGAALVPHELRFSTGGS</sequence>
<accession>A0A381UYP1</accession>
<feature type="non-terminal residue" evidence="1">
    <location>
        <position position="1"/>
    </location>
</feature>